<evidence type="ECO:0000313" key="7">
    <source>
        <dbReference type="EMBL" id="SEA05580.1"/>
    </source>
</evidence>
<dbReference type="Proteomes" id="UP000199288">
    <property type="component" value="Unassembled WGS sequence"/>
</dbReference>
<accession>A0A1H3Y231</accession>
<dbReference type="GO" id="GO:0019284">
    <property type="term" value="P:L-methionine salvage from S-adenosylmethionine"/>
    <property type="evidence" value="ECO:0007669"/>
    <property type="project" value="TreeGrafter"/>
</dbReference>
<keyword evidence="8" id="KW-1185">Reference proteome</keyword>
<keyword evidence="3" id="KW-0028">Amino-acid biosynthesis</keyword>
<gene>
    <name evidence="7" type="ORF">SAMN02910418_00833</name>
</gene>
<evidence type="ECO:0000256" key="1">
    <source>
        <dbReference type="ARBA" id="ARBA00004945"/>
    </source>
</evidence>
<dbReference type="GO" id="GO:0008782">
    <property type="term" value="F:adenosylhomocysteine nucleosidase activity"/>
    <property type="evidence" value="ECO:0007669"/>
    <property type="project" value="UniProtKB-EC"/>
</dbReference>
<evidence type="ECO:0000256" key="2">
    <source>
        <dbReference type="ARBA" id="ARBA00011974"/>
    </source>
</evidence>
<dbReference type="UniPathway" id="UPA00904">
    <property type="reaction ID" value="UER00871"/>
</dbReference>
<dbReference type="Gene3D" id="3.40.50.1580">
    <property type="entry name" value="Nucleoside phosphorylase domain"/>
    <property type="match status" value="1"/>
</dbReference>
<dbReference type="OrthoDB" id="3734512at2"/>
<dbReference type="EC" id="3.2.2.9" evidence="2"/>
<dbReference type="SUPFAM" id="SSF53167">
    <property type="entry name" value="Purine and uridine phosphorylases"/>
    <property type="match status" value="1"/>
</dbReference>
<dbReference type="CDD" id="cd09008">
    <property type="entry name" value="MTAN"/>
    <property type="match status" value="1"/>
</dbReference>
<comment type="pathway">
    <text evidence="1">Amino-acid biosynthesis; L-methionine biosynthesis via salvage pathway; S-methyl-5-thio-alpha-D-ribose 1-phosphate from S-methyl-5'-thioadenosine (hydrolase route): step 1/2.</text>
</comment>
<dbReference type="GO" id="GO:0008930">
    <property type="term" value="F:methylthioadenosine nucleosidase activity"/>
    <property type="evidence" value="ECO:0007669"/>
    <property type="project" value="InterPro"/>
</dbReference>
<dbReference type="PANTHER" id="PTHR46832:SF1">
    <property type="entry name" value="5'-METHYLTHIOADENOSINE_S-ADENOSYLHOMOCYSTEINE NUCLEOSIDASE"/>
    <property type="match status" value="1"/>
</dbReference>
<keyword evidence="5" id="KW-0486">Methionine biosynthesis</keyword>
<evidence type="ECO:0000256" key="3">
    <source>
        <dbReference type="ARBA" id="ARBA00022605"/>
    </source>
</evidence>
<organism evidence="7 8">
    <name type="scientific">Bowdeniella nasicola</name>
    <dbReference type="NCBI Taxonomy" id="208480"/>
    <lineage>
        <taxon>Bacteria</taxon>
        <taxon>Bacillati</taxon>
        <taxon>Actinomycetota</taxon>
        <taxon>Actinomycetes</taxon>
        <taxon>Actinomycetales</taxon>
        <taxon>Actinomycetaceae</taxon>
        <taxon>Bowdeniella</taxon>
    </lineage>
</organism>
<feature type="domain" description="Nucleoside phosphorylase" evidence="6">
    <location>
        <begin position="28"/>
        <end position="210"/>
    </location>
</feature>
<dbReference type="Pfam" id="PF01048">
    <property type="entry name" value="PNP_UDP_1"/>
    <property type="match status" value="1"/>
</dbReference>
<sequence length="211" mass="21698">MMRGKSSTLILAAMPEEAAPYEDMDLDATIAVTGIGAVNAAVTATRLITELHPRLVVSTGSAGGLGQGLSIGDVVIGSDYRYHGADATAFGYELGQIPGMPPAFFGDADSIEHARTLPASPDAPVHIGGMLSGDSFIAAHLVDDIRRTFPTALSTDMESTALAHACHLAGIPFVSVRAISDLCDGSASEAFHLSLQEVATRAAHTVAALLA</sequence>
<reference evidence="8" key="1">
    <citation type="submission" date="2016-10" db="EMBL/GenBank/DDBJ databases">
        <authorList>
            <person name="Varghese N."/>
            <person name="Submissions S."/>
        </authorList>
    </citation>
    <scope>NUCLEOTIDE SEQUENCE [LARGE SCALE GENOMIC DNA]</scope>
    <source>
        <strain evidence="8">KPR-1</strain>
    </source>
</reference>
<dbReference type="NCBIfam" id="TIGR01704">
    <property type="entry name" value="MTA_SAH-Nsdase"/>
    <property type="match status" value="1"/>
</dbReference>
<dbReference type="InterPro" id="IPR035994">
    <property type="entry name" value="Nucleoside_phosphorylase_sf"/>
</dbReference>
<keyword evidence="4" id="KW-0378">Hydrolase</keyword>
<name>A0A1H3Y231_9ACTO</name>
<dbReference type="InterPro" id="IPR010049">
    <property type="entry name" value="MTA_SAH_Nsdase"/>
</dbReference>
<dbReference type="InterPro" id="IPR000845">
    <property type="entry name" value="Nucleoside_phosphorylase_d"/>
</dbReference>
<dbReference type="GO" id="GO:0019509">
    <property type="term" value="P:L-methionine salvage from methylthioadenosine"/>
    <property type="evidence" value="ECO:0007669"/>
    <property type="project" value="UniProtKB-UniPathway"/>
</dbReference>
<evidence type="ECO:0000313" key="8">
    <source>
        <dbReference type="Proteomes" id="UP000199288"/>
    </source>
</evidence>
<dbReference type="EMBL" id="FNQV01000004">
    <property type="protein sequence ID" value="SEA05580.1"/>
    <property type="molecule type" value="Genomic_DNA"/>
</dbReference>
<dbReference type="GO" id="GO:0005829">
    <property type="term" value="C:cytosol"/>
    <property type="evidence" value="ECO:0007669"/>
    <property type="project" value="TreeGrafter"/>
</dbReference>
<evidence type="ECO:0000259" key="6">
    <source>
        <dbReference type="Pfam" id="PF01048"/>
    </source>
</evidence>
<dbReference type="PANTHER" id="PTHR46832">
    <property type="entry name" value="5'-METHYLTHIOADENOSINE/S-ADENOSYLHOMOCYSTEINE NUCLEOSIDASE"/>
    <property type="match status" value="1"/>
</dbReference>
<evidence type="ECO:0000256" key="4">
    <source>
        <dbReference type="ARBA" id="ARBA00022801"/>
    </source>
</evidence>
<evidence type="ECO:0000256" key="5">
    <source>
        <dbReference type="ARBA" id="ARBA00023167"/>
    </source>
</evidence>
<proteinExistence type="predicted"/>
<dbReference type="GO" id="GO:0009164">
    <property type="term" value="P:nucleoside catabolic process"/>
    <property type="evidence" value="ECO:0007669"/>
    <property type="project" value="InterPro"/>
</dbReference>
<protein>
    <recommendedName>
        <fullName evidence="2">adenosylhomocysteine nucleosidase</fullName>
        <ecNumber evidence="2">3.2.2.9</ecNumber>
    </recommendedName>
</protein>
<dbReference type="RefSeq" id="WP_092562546.1">
    <property type="nucleotide sequence ID" value="NZ_FNQV01000004.1"/>
</dbReference>
<dbReference type="AlphaFoldDB" id="A0A1H3Y231"/>